<gene>
    <name evidence="1" type="ORF">SMD27_01085</name>
</gene>
<sequence length="73" mass="8600">MRRKVAFEELLELTTPIQLSDGREGYILGRYWNIRAGRQEYDLHLNDNNDLRGITADQFRVIGQPRRDVLRVA</sequence>
<protein>
    <submittedName>
        <fullName evidence="1">Uncharacterized protein</fullName>
    </submittedName>
</protein>
<name>A0ABU5E5H6_9PROT</name>
<comment type="caution">
    <text evidence="1">The sequence shown here is derived from an EMBL/GenBank/DDBJ whole genome shotgun (WGS) entry which is preliminary data.</text>
</comment>
<proteinExistence type="predicted"/>
<dbReference type="Proteomes" id="UP001279642">
    <property type="component" value="Unassembled WGS sequence"/>
</dbReference>
<dbReference type="EMBL" id="JAXCLW010000001">
    <property type="protein sequence ID" value="MDY0881426.1"/>
    <property type="molecule type" value="Genomic_DNA"/>
</dbReference>
<dbReference type="RefSeq" id="WP_320506491.1">
    <property type="nucleotide sequence ID" value="NZ_JAXCLW010000001.1"/>
</dbReference>
<accession>A0ABU5E5H6</accession>
<reference evidence="1 2" key="1">
    <citation type="journal article" date="2016" name="Antonie Van Leeuwenhoek">
        <title>Dongia soli sp. nov., isolated from soil from Dokdo, Korea.</title>
        <authorList>
            <person name="Kim D.U."/>
            <person name="Lee H."/>
            <person name="Kim H."/>
            <person name="Kim S.G."/>
            <person name="Ka J.O."/>
        </authorList>
    </citation>
    <scope>NUCLEOTIDE SEQUENCE [LARGE SCALE GENOMIC DNA]</scope>
    <source>
        <strain evidence="1 2">D78</strain>
    </source>
</reference>
<evidence type="ECO:0000313" key="1">
    <source>
        <dbReference type="EMBL" id="MDY0881426.1"/>
    </source>
</evidence>
<keyword evidence="2" id="KW-1185">Reference proteome</keyword>
<evidence type="ECO:0000313" key="2">
    <source>
        <dbReference type="Proteomes" id="UP001279642"/>
    </source>
</evidence>
<organism evidence="1 2">
    <name type="scientific">Dongia soli</name>
    <dbReference type="NCBI Taxonomy" id="600628"/>
    <lineage>
        <taxon>Bacteria</taxon>
        <taxon>Pseudomonadati</taxon>
        <taxon>Pseudomonadota</taxon>
        <taxon>Alphaproteobacteria</taxon>
        <taxon>Rhodospirillales</taxon>
        <taxon>Dongiaceae</taxon>
        <taxon>Dongia</taxon>
    </lineage>
</organism>